<protein>
    <submittedName>
        <fullName evidence="3">Uncharacterized protein</fullName>
    </submittedName>
</protein>
<name>A0A147BCH4_IXORI</name>
<organism evidence="3">
    <name type="scientific">Ixodes ricinus</name>
    <name type="common">Common tick</name>
    <name type="synonym">Acarus ricinus</name>
    <dbReference type="NCBI Taxonomy" id="34613"/>
    <lineage>
        <taxon>Eukaryota</taxon>
        <taxon>Metazoa</taxon>
        <taxon>Ecdysozoa</taxon>
        <taxon>Arthropoda</taxon>
        <taxon>Chelicerata</taxon>
        <taxon>Arachnida</taxon>
        <taxon>Acari</taxon>
        <taxon>Parasitiformes</taxon>
        <taxon>Ixodida</taxon>
        <taxon>Ixodoidea</taxon>
        <taxon>Ixodidae</taxon>
        <taxon>Ixodinae</taxon>
        <taxon>Ixodes</taxon>
    </lineage>
</organism>
<accession>A0A147BCH4</accession>
<dbReference type="EMBL" id="GEGO01006928">
    <property type="protein sequence ID" value="JAR88476.1"/>
    <property type="molecule type" value="Transcribed_RNA"/>
</dbReference>
<feature type="region of interest" description="Disordered" evidence="1">
    <location>
        <begin position="71"/>
        <end position="94"/>
    </location>
</feature>
<evidence type="ECO:0000256" key="1">
    <source>
        <dbReference type="SAM" id="MobiDB-lite"/>
    </source>
</evidence>
<sequence length="150" mass="16397">MSIVVGDLDNDGQRDRVFFEAHHATSILSSETALVLIAFTVVACITVLCWCVFFAISKRNRLVGCLDPHLRKSTKDGQSSRNTPGPAAPPPAQTFPYPDFAHHAHLRPHTIGVPMLSTLPELPELGSGNSFVNQSFHPPGWKYTPESCGF</sequence>
<dbReference type="AlphaFoldDB" id="A0A147BCH4"/>
<proteinExistence type="predicted"/>
<reference evidence="3" key="1">
    <citation type="journal article" date="2018" name="PLoS Negl. Trop. Dis.">
        <title>Sialome diversity of ticks revealed by RNAseq of single tick salivary glands.</title>
        <authorList>
            <person name="Perner J."/>
            <person name="Kropackova S."/>
            <person name="Kopacek P."/>
            <person name="Ribeiro J.M."/>
        </authorList>
    </citation>
    <scope>NUCLEOTIDE SEQUENCE</scope>
    <source>
        <strain evidence="3">Siblings of single egg batch collected in Ceske Budejovice</strain>
        <tissue evidence="3">Salivary glands</tissue>
    </source>
</reference>
<keyword evidence="2" id="KW-0472">Membrane</keyword>
<feature type="transmembrane region" description="Helical" evidence="2">
    <location>
        <begin position="33"/>
        <end position="56"/>
    </location>
</feature>
<keyword evidence="2" id="KW-0812">Transmembrane</keyword>
<evidence type="ECO:0000313" key="3">
    <source>
        <dbReference type="EMBL" id="JAR88476.1"/>
    </source>
</evidence>
<keyword evidence="2" id="KW-1133">Transmembrane helix</keyword>
<evidence type="ECO:0000256" key="2">
    <source>
        <dbReference type="SAM" id="Phobius"/>
    </source>
</evidence>